<dbReference type="RefSeq" id="WP_106344237.1">
    <property type="nucleotide sequence ID" value="NZ_PVNE01000004.1"/>
</dbReference>
<organism evidence="1 2">
    <name type="scientific">Planifilum fimeticola</name>
    <dbReference type="NCBI Taxonomy" id="201975"/>
    <lineage>
        <taxon>Bacteria</taxon>
        <taxon>Bacillati</taxon>
        <taxon>Bacillota</taxon>
        <taxon>Bacilli</taxon>
        <taxon>Bacillales</taxon>
        <taxon>Thermoactinomycetaceae</taxon>
        <taxon>Planifilum</taxon>
    </lineage>
</organism>
<dbReference type="PANTHER" id="PTHR10151">
    <property type="entry name" value="ECTONUCLEOTIDE PYROPHOSPHATASE/PHOSPHODIESTERASE"/>
    <property type="match status" value="1"/>
</dbReference>
<dbReference type="Gene3D" id="3.40.720.10">
    <property type="entry name" value="Alkaline Phosphatase, subunit A"/>
    <property type="match status" value="1"/>
</dbReference>
<evidence type="ECO:0000313" key="1">
    <source>
        <dbReference type="EMBL" id="PRX41852.1"/>
    </source>
</evidence>
<comment type="caution">
    <text evidence="1">The sequence shown here is derived from an EMBL/GenBank/DDBJ whole genome shotgun (WGS) entry which is preliminary data.</text>
</comment>
<keyword evidence="2" id="KW-1185">Reference proteome</keyword>
<dbReference type="Proteomes" id="UP000237797">
    <property type="component" value="Unassembled WGS sequence"/>
</dbReference>
<protein>
    <submittedName>
        <fullName evidence="1">Putative AlkP superfamily pyrophosphatase or phosphodiesterase</fullName>
    </submittedName>
</protein>
<dbReference type="AlphaFoldDB" id="A0A2T0LHK5"/>
<accession>A0A2T0LHK5</accession>
<dbReference type="InterPro" id="IPR017850">
    <property type="entry name" value="Alkaline_phosphatase_core_sf"/>
</dbReference>
<dbReference type="GO" id="GO:0016787">
    <property type="term" value="F:hydrolase activity"/>
    <property type="evidence" value="ECO:0007669"/>
    <property type="project" value="UniProtKB-ARBA"/>
</dbReference>
<dbReference type="SUPFAM" id="SSF53649">
    <property type="entry name" value="Alkaline phosphatase-like"/>
    <property type="match status" value="1"/>
</dbReference>
<dbReference type="OrthoDB" id="2381338at2"/>
<dbReference type="EMBL" id="PVNE01000004">
    <property type="protein sequence ID" value="PRX41852.1"/>
    <property type="molecule type" value="Genomic_DNA"/>
</dbReference>
<name>A0A2T0LHK5_9BACL</name>
<evidence type="ECO:0000313" key="2">
    <source>
        <dbReference type="Proteomes" id="UP000237797"/>
    </source>
</evidence>
<proteinExistence type="predicted"/>
<dbReference type="Pfam" id="PF01663">
    <property type="entry name" value="Phosphodiest"/>
    <property type="match status" value="1"/>
</dbReference>
<gene>
    <name evidence="1" type="ORF">CLV97_10492</name>
</gene>
<reference evidence="1 2" key="1">
    <citation type="submission" date="2018-03" db="EMBL/GenBank/DDBJ databases">
        <title>Genomic Encyclopedia of Archaeal and Bacterial Type Strains, Phase II (KMG-II): from individual species to whole genera.</title>
        <authorList>
            <person name="Goeker M."/>
        </authorList>
    </citation>
    <scope>NUCLEOTIDE SEQUENCE [LARGE SCALE GENOMIC DNA]</scope>
    <source>
        <strain evidence="1 2">DSM 44946</strain>
    </source>
</reference>
<dbReference type="PANTHER" id="PTHR10151:SF120">
    <property type="entry name" value="BIS(5'-ADENOSYL)-TRIPHOSPHATASE"/>
    <property type="match status" value="1"/>
</dbReference>
<sequence length="523" mass="58551">MRNLLSILFSIILVGFLLFPVRASKPLQSPESAPSPSRGVALFVADSLMPEALNELLREGKLKAIPFLIDHGFYWDDVVSVFPSMSVVIDSSLITGTYPDEHRVPALVWYDPESRRVINYGDSPRSLWKQGPLTTLHWVLADLNQKHLSPRVSTIHEALERTGLRTGSINLLVHRGPVSHHTPLFELTLKGPDLLALGPILSEKEESGGETFFTTNSFRDADVWRTARRWLHRNPQPDFLIAYLSELDKKVHREGPSHRQHLLEIDRRLSSLLSSFGSWEQALDRYIFILMGDSGHVPVKDDEGHQIHLEEILKGFRLLPPGSRLKPGDYDWVVAPNEQLAVLYPARPSVPTLPVQRRLLKHPGIDLVMQRDGNMITVQSRTGILRFRRGGPWTDPYGNTWTVSGNPEVLDLRIDPANKSIGYRTYPDALRQILGAAGAQRGPCLLVTARTGYEFRYGTSPSHPGGGSHGSLKQREMLVPLIAGGTTVKPAHRRIVDLKAWILSLVQEEKKKPGKQMGTGTTY</sequence>
<dbReference type="InterPro" id="IPR002591">
    <property type="entry name" value="Phosphodiest/P_Trfase"/>
</dbReference>